<feature type="transmembrane region" description="Helical" evidence="1">
    <location>
        <begin position="57"/>
        <end position="81"/>
    </location>
</feature>
<accession>A0ABQ9K142</accession>
<evidence type="ECO:0000313" key="3">
    <source>
        <dbReference type="Proteomes" id="UP001162164"/>
    </source>
</evidence>
<keyword evidence="1" id="KW-1133">Transmembrane helix</keyword>
<organism evidence="2 3">
    <name type="scientific">Molorchus minor</name>
    <dbReference type="NCBI Taxonomy" id="1323400"/>
    <lineage>
        <taxon>Eukaryota</taxon>
        <taxon>Metazoa</taxon>
        <taxon>Ecdysozoa</taxon>
        <taxon>Arthropoda</taxon>
        <taxon>Hexapoda</taxon>
        <taxon>Insecta</taxon>
        <taxon>Pterygota</taxon>
        <taxon>Neoptera</taxon>
        <taxon>Endopterygota</taxon>
        <taxon>Coleoptera</taxon>
        <taxon>Polyphaga</taxon>
        <taxon>Cucujiformia</taxon>
        <taxon>Chrysomeloidea</taxon>
        <taxon>Cerambycidae</taxon>
        <taxon>Lamiinae</taxon>
        <taxon>Monochamini</taxon>
        <taxon>Molorchus</taxon>
    </lineage>
</organism>
<keyword evidence="3" id="KW-1185">Reference proteome</keyword>
<gene>
    <name evidence="2" type="ORF">NQ317_012744</name>
</gene>
<feature type="non-terminal residue" evidence="2">
    <location>
        <position position="276"/>
    </location>
</feature>
<comment type="caution">
    <text evidence="2">The sequence shown here is derived from an EMBL/GenBank/DDBJ whole genome shotgun (WGS) entry which is preliminary data.</text>
</comment>
<keyword evidence="1" id="KW-0472">Membrane</keyword>
<evidence type="ECO:0008006" key="4">
    <source>
        <dbReference type="Google" id="ProtNLM"/>
    </source>
</evidence>
<keyword evidence="1" id="KW-0812">Transmembrane</keyword>
<evidence type="ECO:0000313" key="2">
    <source>
        <dbReference type="EMBL" id="KAJ8984088.1"/>
    </source>
</evidence>
<name>A0ABQ9K142_9CUCU</name>
<proteinExistence type="predicted"/>
<sequence>MHLCDSNTCNLAPVSTVYGTMDKAEDKIKCLNITLSILRVYGIFPQKNKELNPGKAFFIKLAVIAVFCSLTMVGSFLHLIMSLKNGNKFYSVGEDVNNIISCILSYIMVGMFVYKIKVVAHLYTFLSNFSDFGKPTSFDKVNDRFSVLSKLHSLILELDIFSILLTSNVLKGDQCGKENVEYGLKEICGLVAYTWMPFDIDRFPAKQIYLSSQLVGMHYLYFATGTIAWMILETMNHIIVRIRHVKELFADALMEENVQSRREKFNFVVKYHTVVL</sequence>
<evidence type="ECO:0000256" key="1">
    <source>
        <dbReference type="SAM" id="Phobius"/>
    </source>
</evidence>
<protein>
    <recommendedName>
        <fullName evidence="4">Gustatory receptor</fullName>
    </recommendedName>
</protein>
<dbReference type="EMBL" id="JAPWTJ010000047">
    <property type="protein sequence ID" value="KAJ8984088.1"/>
    <property type="molecule type" value="Genomic_DNA"/>
</dbReference>
<dbReference type="Proteomes" id="UP001162164">
    <property type="component" value="Unassembled WGS sequence"/>
</dbReference>
<feature type="transmembrane region" description="Helical" evidence="1">
    <location>
        <begin position="96"/>
        <end position="114"/>
    </location>
</feature>
<reference evidence="2" key="1">
    <citation type="journal article" date="2023" name="Insect Mol. Biol.">
        <title>Genome sequencing provides insights into the evolution of gene families encoding plant cell wall-degrading enzymes in longhorned beetles.</title>
        <authorList>
            <person name="Shin N.R."/>
            <person name="Okamura Y."/>
            <person name="Kirsch R."/>
            <person name="Pauchet Y."/>
        </authorList>
    </citation>
    <scope>NUCLEOTIDE SEQUENCE</scope>
    <source>
        <strain evidence="2">MMC_N1</strain>
    </source>
</reference>